<dbReference type="EMBL" id="JABBGJ010000081">
    <property type="protein sequence ID" value="NMM04315.1"/>
    <property type="molecule type" value="Genomic_DNA"/>
</dbReference>
<accession>A0A848IW44</accession>
<feature type="transmembrane region" description="Helical" evidence="1">
    <location>
        <begin position="79"/>
        <end position="97"/>
    </location>
</feature>
<dbReference type="RefSeq" id="WP_169491072.1">
    <property type="nucleotide sequence ID" value="NZ_JABBGJ010000081.1"/>
</dbReference>
<keyword evidence="1" id="KW-0812">Transmembrane</keyword>
<feature type="transmembrane region" description="Helical" evidence="1">
    <location>
        <begin position="51"/>
        <end position="73"/>
    </location>
</feature>
<dbReference type="Proteomes" id="UP000544134">
    <property type="component" value="Unassembled WGS sequence"/>
</dbReference>
<proteinExistence type="predicted"/>
<keyword evidence="3" id="KW-1185">Reference proteome</keyword>
<evidence type="ECO:0000313" key="3">
    <source>
        <dbReference type="Proteomes" id="UP000544134"/>
    </source>
</evidence>
<name>A0A848IW44_9BURK</name>
<protein>
    <submittedName>
        <fullName evidence="2">Uncharacterized protein</fullName>
    </submittedName>
</protein>
<comment type="caution">
    <text evidence="2">The sequence shown here is derived from an EMBL/GenBank/DDBJ whole genome shotgun (WGS) entry which is preliminary data.</text>
</comment>
<keyword evidence="1" id="KW-1133">Transmembrane helix</keyword>
<keyword evidence="1" id="KW-0472">Membrane</keyword>
<sequence>MEIFQYFVATERIYRGQKALHLQYRLSLFLLDFHVLVIDPKCMGRAFVVCLYGYGVGLCLIFFACAALCLFALGLWPFFDLFACAALSICAFYGSAFP</sequence>
<evidence type="ECO:0000256" key="1">
    <source>
        <dbReference type="SAM" id="Phobius"/>
    </source>
</evidence>
<reference evidence="2 3" key="1">
    <citation type="submission" date="2020-04" db="EMBL/GenBank/DDBJ databases">
        <title>Paraburkholderia sp. RP-4-7 isolated from soil.</title>
        <authorList>
            <person name="Dahal R.H."/>
        </authorList>
    </citation>
    <scope>NUCLEOTIDE SEQUENCE [LARGE SCALE GENOMIC DNA]</scope>
    <source>
        <strain evidence="2 3">RP-4-7</strain>
    </source>
</reference>
<evidence type="ECO:0000313" key="2">
    <source>
        <dbReference type="EMBL" id="NMM04315.1"/>
    </source>
</evidence>
<organism evidence="2 3">
    <name type="scientific">Paraburkholderia polaris</name>
    <dbReference type="NCBI Taxonomy" id="2728848"/>
    <lineage>
        <taxon>Bacteria</taxon>
        <taxon>Pseudomonadati</taxon>
        <taxon>Pseudomonadota</taxon>
        <taxon>Betaproteobacteria</taxon>
        <taxon>Burkholderiales</taxon>
        <taxon>Burkholderiaceae</taxon>
        <taxon>Paraburkholderia</taxon>
    </lineage>
</organism>
<gene>
    <name evidence="2" type="ORF">HHL24_41515</name>
</gene>
<dbReference type="AlphaFoldDB" id="A0A848IW44"/>